<evidence type="ECO:0000313" key="14">
    <source>
        <dbReference type="EMBL" id="MBY6274873.1"/>
    </source>
</evidence>
<comment type="caution">
    <text evidence="14">The sequence shown here is derived from an EMBL/GenBank/DDBJ whole genome shotgun (WGS) entry which is preliminary data.</text>
</comment>
<dbReference type="GO" id="GO:0046872">
    <property type="term" value="F:metal ion binding"/>
    <property type="evidence" value="ECO:0007669"/>
    <property type="project" value="UniProtKB-KW"/>
</dbReference>
<accession>A0A953I5K4</accession>
<keyword evidence="12" id="KW-1208">Phospholipid metabolism</keyword>
<dbReference type="GO" id="GO:0005886">
    <property type="term" value="C:plasma membrane"/>
    <property type="evidence" value="ECO:0007669"/>
    <property type="project" value="TreeGrafter"/>
</dbReference>
<dbReference type="Pfam" id="PF00781">
    <property type="entry name" value="DAGK_cat"/>
    <property type="match status" value="1"/>
</dbReference>
<feature type="domain" description="DAGKc" evidence="13">
    <location>
        <begin position="1"/>
        <end position="129"/>
    </location>
</feature>
<dbReference type="AlphaFoldDB" id="A0A953I5K4"/>
<dbReference type="Pfam" id="PF19279">
    <property type="entry name" value="YegS_C"/>
    <property type="match status" value="1"/>
</dbReference>
<keyword evidence="7" id="KW-0418">Kinase</keyword>
<evidence type="ECO:0000256" key="9">
    <source>
        <dbReference type="ARBA" id="ARBA00022842"/>
    </source>
</evidence>
<evidence type="ECO:0000256" key="5">
    <source>
        <dbReference type="ARBA" id="ARBA00022723"/>
    </source>
</evidence>
<dbReference type="InterPro" id="IPR005218">
    <property type="entry name" value="Diacylglycerol/lipid_kinase"/>
</dbReference>
<proteinExistence type="inferred from homology"/>
<comment type="cofactor">
    <cofactor evidence="1">
        <name>Mg(2+)</name>
        <dbReference type="ChEBI" id="CHEBI:18420"/>
    </cofactor>
</comment>
<organism evidence="14 15">
    <name type="scientific">Symbiobacterium thermophilum</name>
    <dbReference type="NCBI Taxonomy" id="2734"/>
    <lineage>
        <taxon>Bacteria</taxon>
        <taxon>Bacillati</taxon>
        <taxon>Bacillota</taxon>
        <taxon>Clostridia</taxon>
        <taxon>Eubacteriales</taxon>
        <taxon>Symbiobacteriaceae</taxon>
        <taxon>Symbiobacterium</taxon>
    </lineage>
</organism>
<dbReference type="RefSeq" id="WP_273377559.1">
    <property type="nucleotide sequence ID" value="NZ_PIUK01000006.1"/>
</dbReference>
<evidence type="ECO:0000256" key="10">
    <source>
        <dbReference type="ARBA" id="ARBA00023098"/>
    </source>
</evidence>
<sequence>MPRVCFIVNPIAGRGQALERWRQIEPLAARLGEYGVKFTERPGHGTDLARLAIQEGYDRVVSIGGDGTLNEVGNGLVGTDAALAVIPAGRGNDWVRTAGVPTDAAEGCRLAFGGRVARMDVGLAHGYRYFFNAAGFGFDAEVCARVNTYGQRFPKFSYVRGVFDTLFHFTGVRVDVEIDGERRRLNRVLLLEVGIGRYFGGGMQVFPQADIADGLFEIAWGEDLGRLELIRLVSLIYSGRHVGHPKVRMARGRKLTADSPEKVVIQLDGEVVGHLPVTFEILPGALNVVLPG</sequence>
<dbReference type="EMBL" id="PIUK01000006">
    <property type="protein sequence ID" value="MBY6274873.1"/>
    <property type="molecule type" value="Genomic_DNA"/>
</dbReference>
<dbReference type="PROSITE" id="PS50146">
    <property type="entry name" value="DAGK"/>
    <property type="match status" value="1"/>
</dbReference>
<dbReference type="Gene3D" id="2.60.200.40">
    <property type="match status" value="1"/>
</dbReference>
<dbReference type="NCBIfam" id="TIGR00147">
    <property type="entry name" value="YegS/Rv2252/BmrU family lipid kinase"/>
    <property type="match status" value="1"/>
</dbReference>
<evidence type="ECO:0000256" key="1">
    <source>
        <dbReference type="ARBA" id="ARBA00001946"/>
    </source>
</evidence>
<keyword evidence="4" id="KW-0808">Transferase</keyword>
<evidence type="ECO:0000313" key="15">
    <source>
        <dbReference type="Proteomes" id="UP000732377"/>
    </source>
</evidence>
<keyword evidence="9" id="KW-0460">Magnesium</keyword>
<evidence type="ECO:0000256" key="3">
    <source>
        <dbReference type="ARBA" id="ARBA00022516"/>
    </source>
</evidence>
<evidence type="ECO:0000256" key="7">
    <source>
        <dbReference type="ARBA" id="ARBA00022777"/>
    </source>
</evidence>
<evidence type="ECO:0000256" key="8">
    <source>
        <dbReference type="ARBA" id="ARBA00022840"/>
    </source>
</evidence>
<dbReference type="InterPro" id="IPR001206">
    <property type="entry name" value="Diacylglycerol_kinase_cat_dom"/>
</dbReference>
<dbReference type="Gene3D" id="3.40.50.10330">
    <property type="entry name" value="Probable inorganic polyphosphate/atp-NAD kinase, domain 1"/>
    <property type="match status" value="1"/>
</dbReference>
<dbReference type="InterPro" id="IPR016064">
    <property type="entry name" value="NAD/diacylglycerol_kinase_sf"/>
</dbReference>
<evidence type="ECO:0000256" key="12">
    <source>
        <dbReference type="ARBA" id="ARBA00023264"/>
    </source>
</evidence>
<reference evidence="14" key="1">
    <citation type="submission" date="2017-11" db="EMBL/GenBank/DDBJ databases">
        <title>Three new genomes from thermophilic consortium.</title>
        <authorList>
            <person name="Quaggio R."/>
            <person name="Amgarten D."/>
            <person name="Setubal J.C."/>
        </authorList>
    </citation>
    <scope>NUCLEOTIDE SEQUENCE</scope>
    <source>
        <strain evidence="14">ZCTH01-B2</strain>
    </source>
</reference>
<gene>
    <name evidence="14" type="ORF">CWE10_01445</name>
</gene>
<dbReference type="GO" id="GO:0008654">
    <property type="term" value="P:phospholipid biosynthetic process"/>
    <property type="evidence" value="ECO:0007669"/>
    <property type="project" value="UniProtKB-KW"/>
</dbReference>
<dbReference type="GO" id="GO:0016301">
    <property type="term" value="F:kinase activity"/>
    <property type="evidence" value="ECO:0007669"/>
    <property type="project" value="UniProtKB-KW"/>
</dbReference>
<evidence type="ECO:0000259" key="13">
    <source>
        <dbReference type="PROSITE" id="PS50146"/>
    </source>
</evidence>
<name>A0A953I5K4_SYMTR</name>
<keyword evidence="10" id="KW-0443">Lipid metabolism</keyword>
<evidence type="ECO:0000256" key="11">
    <source>
        <dbReference type="ARBA" id="ARBA00023209"/>
    </source>
</evidence>
<dbReference type="SMART" id="SM00046">
    <property type="entry name" value="DAGKc"/>
    <property type="match status" value="1"/>
</dbReference>
<keyword evidence="6" id="KW-0547">Nucleotide-binding</keyword>
<dbReference type="GO" id="GO:0005524">
    <property type="term" value="F:ATP binding"/>
    <property type="evidence" value="ECO:0007669"/>
    <property type="project" value="UniProtKB-KW"/>
</dbReference>
<dbReference type="PANTHER" id="PTHR12358">
    <property type="entry name" value="SPHINGOSINE KINASE"/>
    <property type="match status" value="1"/>
</dbReference>
<comment type="similarity">
    <text evidence="2">Belongs to the diacylglycerol/lipid kinase family.</text>
</comment>
<dbReference type="Proteomes" id="UP000732377">
    <property type="component" value="Unassembled WGS sequence"/>
</dbReference>
<keyword evidence="5" id="KW-0479">Metal-binding</keyword>
<keyword evidence="8" id="KW-0067">ATP-binding</keyword>
<dbReference type="InterPro" id="IPR017438">
    <property type="entry name" value="ATP-NAD_kinase_N"/>
</dbReference>
<evidence type="ECO:0000256" key="4">
    <source>
        <dbReference type="ARBA" id="ARBA00022679"/>
    </source>
</evidence>
<dbReference type="InterPro" id="IPR050187">
    <property type="entry name" value="Lipid_Phosphate_FormReg"/>
</dbReference>
<protein>
    <recommendedName>
        <fullName evidence="13">DAGKc domain-containing protein</fullName>
    </recommendedName>
</protein>
<dbReference type="SUPFAM" id="SSF111331">
    <property type="entry name" value="NAD kinase/diacylglycerol kinase-like"/>
    <property type="match status" value="1"/>
</dbReference>
<dbReference type="PANTHER" id="PTHR12358:SF106">
    <property type="entry name" value="LIPID KINASE YEGS"/>
    <property type="match status" value="1"/>
</dbReference>
<keyword evidence="11" id="KW-0594">Phospholipid biosynthesis</keyword>
<evidence type="ECO:0000256" key="2">
    <source>
        <dbReference type="ARBA" id="ARBA00005983"/>
    </source>
</evidence>
<keyword evidence="3" id="KW-0444">Lipid biosynthesis</keyword>
<evidence type="ECO:0000256" key="6">
    <source>
        <dbReference type="ARBA" id="ARBA00022741"/>
    </source>
</evidence>
<dbReference type="InterPro" id="IPR045540">
    <property type="entry name" value="YegS/DAGK_C"/>
</dbReference>